<dbReference type="InterPro" id="IPR000700">
    <property type="entry name" value="PAS-assoc_C"/>
</dbReference>
<evidence type="ECO:0000256" key="1">
    <source>
        <dbReference type="ARBA" id="ARBA00051114"/>
    </source>
</evidence>
<dbReference type="InterPro" id="IPR052155">
    <property type="entry name" value="Biofilm_reg_signaling"/>
</dbReference>
<evidence type="ECO:0000259" key="5">
    <source>
        <dbReference type="PROSITE" id="PS50883"/>
    </source>
</evidence>
<dbReference type="Pfam" id="PF08447">
    <property type="entry name" value="PAS_3"/>
    <property type="match status" value="1"/>
</dbReference>
<dbReference type="OrthoDB" id="9813903at2"/>
<feature type="domain" description="PAC" evidence="4">
    <location>
        <begin position="525"/>
        <end position="577"/>
    </location>
</feature>
<dbReference type="NCBIfam" id="TIGR00254">
    <property type="entry name" value="GGDEF"/>
    <property type="match status" value="1"/>
</dbReference>
<feature type="domain" description="EAL" evidence="5">
    <location>
        <begin position="750"/>
        <end position="1004"/>
    </location>
</feature>
<evidence type="ECO:0000259" key="4">
    <source>
        <dbReference type="PROSITE" id="PS50113"/>
    </source>
</evidence>
<dbReference type="SUPFAM" id="SSF55785">
    <property type="entry name" value="PYP-like sensor domain (PAS domain)"/>
    <property type="match status" value="3"/>
</dbReference>
<comment type="caution">
    <text evidence="7">The sequence shown here is derived from an EMBL/GenBank/DDBJ whole genome shotgun (WGS) entry which is preliminary data.</text>
</comment>
<dbReference type="CDD" id="cd01949">
    <property type="entry name" value="GGDEF"/>
    <property type="match status" value="1"/>
</dbReference>
<dbReference type="FunFam" id="3.20.20.450:FF:000001">
    <property type="entry name" value="Cyclic di-GMP phosphodiesterase yahA"/>
    <property type="match status" value="1"/>
</dbReference>
<dbReference type="SUPFAM" id="SSF141868">
    <property type="entry name" value="EAL domain-like"/>
    <property type="match status" value="1"/>
</dbReference>
<dbReference type="SMART" id="SM00052">
    <property type="entry name" value="EAL"/>
    <property type="match status" value="1"/>
</dbReference>
<dbReference type="PANTHER" id="PTHR44757:SF2">
    <property type="entry name" value="BIOFILM ARCHITECTURE MAINTENANCE PROTEIN MBAA"/>
    <property type="match status" value="1"/>
</dbReference>
<dbReference type="GO" id="GO:0071111">
    <property type="term" value="F:cyclic-guanylate-specific phosphodiesterase activity"/>
    <property type="evidence" value="ECO:0007669"/>
    <property type="project" value="UniProtKB-EC"/>
</dbReference>
<evidence type="ECO:0000313" key="7">
    <source>
        <dbReference type="EMBL" id="MBB4247615.1"/>
    </source>
</evidence>
<dbReference type="PANTHER" id="PTHR44757">
    <property type="entry name" value="DIGUANYLATE CYCLASE DGCP"/>
    <property type="match status" value="1"/>
</dbReference>
<dbReference type="InterPro" id="IPR013656">
    <property type="entry name" value="PAS_4"/>
</dbReference>
<dbReference type="SUPFAM" id="SSF55073">
    <property type="entry name" value="Nucleotide cyclase"/>
    <property type="match status" value="1"/>
</dbReference>
<dbReference type="Pfam" id="PF00563">
    <property type="entry name" value="EAL"/>
    <property type="match status" value="1"/>
</dbReference>
<comment type="catalytic activity">
    <reaction evidence="1">
        <text>3',3'-c-di-GMP + H2O = 5'-phosphoguanylyl(3'-&gt;5')guanosine + H(+)</text>
        <dbReference type="Rhea" id="RHEA:24902"/>
        <dbReference type="ChEBI" id="CHEBI:15377"/>
        <dbReference type="ChEBI" id="CHEBI:15378"/>
        <dbReference type="ChEBI" id="CHEBI:58754"/>
        <dbReference type="ChEBI" id="CHEBI:58805"/>
        <dbReference type="EC" id="3.1.4.52"/>
    </reaction>
    <physiologicalReaction direction="left-to-right" evidence="1">
        <dbReference type="Rhea" id="RHEA:24903"/>
    </physiologicalReaction>
</comment>
<name>A0A840G6W4_RHOTE</name>
<accession>A0A840G6W4</accession>
<feature type="domain" description="GGDEF" evidence="6">
    <location>
        <begin position="609"/>
        <end position="741"/>
    </location>
</feature>
<dbReference type="Proteomes" id="UP000587070">
    <property type="component" value="Unassembled WGS sequence"/>
</dbReference>
<dbReference type="FunFam" id="3.30.70.270:FF:000001">
    <property type="entry name" value="Diguanylate cyclase domain protein"/>
    <property type="match status" value="1"/>
</dbReference>
<dbReference type="PROSITE" id="PS50883">
    <property type="entry name" value="EAL"/>
    <property type="match status" value="1"/>
</dbReference>
<dbReference type="InterPro" id="IPR029787">
    <property type="entry name" value="Nucleotide_cyclase"/>
</dbReference>
<dbReference type="PIRSF" id="PIRSF005925">
    <property type="entry name" value="Dos"/>
    <property type="match status" value="1"/>
</dbReference>
<dbReference type="InterPro" id="IPR035965">
    <property type="entry name" value="PAS-like_dom_sf"/>
</dbReference>
<dbReference type="Gene3D" id="3.30.450.20">
    <property type="entry name" value="PAS domain"/>
    <property type="match status" value="3"/>
</dbReference>
<evidence type="ECO:0000256" key="2">
    <source>
        <dbReference type="SAM" id="Coils"/>
    </source>
</evidence>
<dbReference type="InterPro" id="IPR035919">
    <property type="entry name" value="EAL_sf"/>
</dbReference>
<evidence type="ECO:0000313" key="8">
    <source>
        <dbReference type="Proteomes" id="UP000587070"/>
    </source>
</evidence>
<dbReference type="PROSITE" id="PS50113">
    <property type="entry name" value="PAC"/>
    <property type="match status" value="1"/>
</dbReference>
<dbReference type="EMBL" id="JACIGE010000006">
    <property type="protein sequence ID" value="MBB4247615.1"/>
    <property type="molecule type" value="Genomic_DNA"/>
</dbReference>
<evidence type="ECO:0000259" key="3">
    <source>
        <dbReference type="PROSITE" id="PS50112"/>
    </source>
</evidence>
<dbReference type="PROSITE" id="PS50887">
    <property type="entry name" value="GGDEF"/>
    <property type="match status" value="1"/>
</dbReference>
<dbReference type="InterPro" id="IPR043128">
    <property type="entry name" value="Rev_trsase/Diguanyl_cyclase"/>
</dbReference>
<dbReference type="NCBIfam" id="TIGR00229">
    <property type="entry name" value="sensory_box"/>
    <property type="match status" value="3"/>
</dbReference>
<dbReference type="RefSeq" id="WP_153116518.1">
    <property type="nucleotide sequence ID" value="NZ_JACIGE010000006.1"/>
</dbReference>
<dbReference type="PROSITE" id="PS50112">
    <property type="entry name" value="PAS"/>
    <property type="match status" value="2"/>
</dbReference>
<dbReference type="SMART" id="SM00086">
    <property type="entry name" value="PAC"/>
    <property type="match status" value="2"/>
</dbReference>
<protein>
    <submittedName>
        <fullName evidence="7">Diguanylate cyclase (GGDEF)-like protein/PAS domain S-box-containing protein</fullName>
    </submittedName>
</protein>
<dbReference type="GO" id="GO:0071732">
    <property type="term" value="P:cellular response to nitric oxide"/>
    <property type="evidence" value="ECO:0007669"/>
    <property type="project" value="UniProtKB-ARBA"/>
</dbReference>
<dbReference type="InterPro" id="IPR000160">
    <property type="entry name" value="GGDEF_dom"/>
</dbReference>
<keyword evidence="2" id="KW-0175">Coiled coil</keyword>
<dbReference type="AlphaFoldDB" id="A0A840G6W4"/>
<dbReference type="InterPro" id="IPR013655">
    <property type="entry name" value="PAS_fold_3"/>
</dbReference>
<organism evidence="7 8">
    <name type="scientific">Rhodocyclus tenuis</name>
    <name type="common">Rhodospirillum tenue</name>
    <dbReference type="NCBI Taxonomy" id="1066"/>
    <lineage>
        <taxon>Bacteria</taxon>
        <taxon>Pseudomonadati</taxon>
        <taxon>Pseudomonadota</taxon>
        <taxon>Betaproteobacteria</taxon>
        <taxon>Rhodocyclales</taxon>
        <taxon>Rhodocyclaceae</taxon>
        <taxon>Rhodocyclus</taxon>
    </lineage>
</organism>
<dbReference type="Pfam" id="PF08448">
    <property type="entry name" value="PAS_4"/>
    <property type="match status" value="1"/>
</dbReference>
<feature type="domain" description="PAS" evidence="3">
    <location>
        <begin position="452"/>
        <end position="496"/>
    </location>
</feature>
<dbReference type="Gene3D" id="3.30.70.270">
    <property type="match status" value="1"/>
</dbReference>
<reference evidence="7 8" key="1">
    <citation type="submission" date="2020-08" db="EMBL/GenBank/DDBJ databases">
        <title>Genome sequencing of Purple Non-Sulfur Bacteria from various extreme environments.</title>
        <authorList>
            <person name="Mayer M."/>
        </authorList>
    </citation>
    <scope>NUCLEOTIDE SEQUENCE [LARGE SCALE GENOMIC DNA]</scope>
    <source>
        <strain evidence="7 8">2761</strain>
    </source>
</reference>
<feature type="domain" description="PAS" evidence="3">
    <location>
        <begin position="334"/>
        <end position="404"/>
    </location>
</feature>
<dbReference type="CDD" id="cd01948">
    <property type="entry name" value="EAL"/>
    <property type="match status" value="1"/>
</dbReference>
<proteinExistence type="predicted"/>
<dbReference type="InterPro" id="IPR012226">
    <property type="entry name" value="Diguanyl_cyclase/Pdiesterase"/>
</dbReference>
<dbReference type="Pfam" id="PF00990">
    <property type="entry name" value="GGDEF"/>
    <property type="match status" value="1"/>
</dbReference>
<dbReference type="SMART" id="SM00091">
    <property type="entry name" value="PAS"/>
    <property type="match status" value="3"/>
</dbReference>
<evidence type="ECO:0000259" key="6">
    <source>
        <dbReference type="PROSITE" id="PS50887"/>
    </source>
</evidence>
<keyword evidence="8" id="KW-1185">Reference proteome</keyword>
<dbReference type="CDD" id="cd00130">
    <property type="entry name" value="PAS"/>
    <property type="match status" value="3"/>
</dbReference>
<dbReference type="Pfam" id="PF13426">
    <property type="entry name" value="PAS_9"/>
    <property type="match status" value="1"/>
</dbReference>
<dbReference type="InterPro" id="IPR001633">
    <property type="entry name" value="EAL_dom"/>
</dbReference>
<gene>
    <name evidence="7" type="ORF">GGD90_001989</name>
</gene>
<dbReference type="Gene3D" id="3.20.20.450">
    <property type="entry name" value="EAL domain"/>
    <property type="match status" value="1"/>
</dbReference>
<feature type="coiled-coil region" evidence="2">
    <location>
        <begin position="190"/>
        <end position="217"/>
    </location>
</feature>
<dbReference type="SMART" id="SM00267">
    <property type="entry name" value="GGDEF"/>
    <property type="match status" value="1"/>
</dbReference>
<sequence length="1008" mass="113066">MADSKDETLAHFGEDERRRAFAALRRGDFALAERILERGDFTLGELVENLRIYQAELIIQNEELGRSQHAAEIALARFSTLFANVPMALMTVDRHGLIIHTNDQAELMFGLDRGHLRQHFFRRLVDEHHQAAALGAFSSAETTPQVLRELDFRGAAGRDFVGDLHLARFPEGDADERWHFVAAIVDQSQLVEQRRRLISSEAENRRLSEELKERVKELSCLFALSTLIQGTRALSAEFVEDVARLLPSGWQKPDRTRARVRVRDLSFTTPGYRSGTNYLLETLRVAGEVIGEIEIVNLDGDPAAATADPFIDEERTLLHTAAEMLSEAIERWRAEDERDQFFNESLDLIGIANLDGQLTQVNPAWTRCLGWSAEELCTRPWLDFVHPDDVAATIECGAQLLTGEPVIDFRNRYRTNQDEWRWLSWTSYADLASRRIFAVVRDVSDVIANELQLRLAAKVFEVSRESMLVTDLDGRILAVNQAFVELNGYAESELIGANPRILKSGLQDNAFYVRVWQSLSRYGFWQGEFSNRRKDGSVYPFLVTISSVRDARGKTTHYIGVGQDISERKEAEAAIQQLAYFDALTALPNRLMLKDRAHQCLAAAYRSQGEVAVIMLDLDHFKTVNDSLGHEVGDRLLREIGNRLRSTLRETDTVARLGGDEFVLLLGETGADGAARIAEKVIEHLAQPMTIDGHTLHVSASLGLSMYPRDSESFDILLRCADAALFRAKAEGRNGFQFFEATMHEAAKEKLFLEAALRDALSDNQFTLYYQPQVDLASGRLIGLEALLRWQHPQFGNIPPSRFIPIAEGCGLITDIGEWVLREACRQNRAWMDAGIAVTPVAVNVSAIQLHHGNLQPAVEAALASSGLPPSLLELEVTESLFIDASPRTLEQMSALRLLGISFSLDDFGTGYSSLKYLKQFPIDKLKIDQSFVRDLFEDDDDLAIADAIVSMGRRLRLKVIAEGIEDAQQLALLSEIGCEFGQGFFFALPMSADELVHWRATRETMDN</sequence>
<dbReference type="InterPro" id="IPR001610">
    <property type="entry name" value="PAC"/>
</dbReference>
<dbReference type="InterPro" id="IPR000014">
    <property type="entry name" value="PAS"/>
</dbReference>